<sequence length="81" mass="8898">MMQSAILALAIMAGWLLMARLARSLRRRQRQRALWGLIATGVPILGWLTYTCGPLAGVGFLTLGVLVLVRLPLRRRAGLNS</sequence>
<dbReference type="EMBL" id="FZNM01000014">
    <property type="protein sequence ID" value="SNR65304.1"/>
    <property type="molecule type" value="Genomic_DNA"/>
</dbReference>
<dbReference type="InterPro" id="IPR018919">
    <property type="entry name" value="DUF2484"/>
</dbReference>
<dbReference type="Pfam" id="PF10658">
    <property type="entry name" value="DUF2484"/>
    <property type="match status" value="1"/>
</dbReference>
<reference evidence="3" key="1">
    <citation type="submission" date="2017-06" db="EMBL/GenBank/DDBJ databases">
        <authorList>
            <person name="Varghese N."/>
            <person name="Submissions S."/>
        </authorList>
    </citation>
    <scope>NUCLEOTIDE SEQUENCE [LARGE SCALE GENOMIC DNA]</scope>
    <source>
        <strain evidence="3">DSM 26170</strain>
    </source>
</reference>
<proteinExistence type="predicted"/>
<evidence type="ECO:0000256" key="1">
    <source>
        <dbReference type="SAM" id="Phobius"/>
    </source>
</evidence>
<accession>A0A238Y421</accession>
<feature type="transmembrane region" description="Helical" evidence="1">
    <location>
        <begin position="56"/>
        <end position="73"/>
    </location>
</feature>
<dbReference type="RefSeq" id="WP_165456301.1">
    <property type="nucleotide sequence ID" value="NZ_FZNM01000014.1"/>
</dbReference>
<evidence type="ECO:0000313" key="2">
    <source>
        <dbReference type="EMBL" id="SNR65304.1"/>
    </source>
</evidence>
<keyword evidence="1" id="KW-0812">Transmembrane</keyword>
<feature type="transmembrane region" description="Helical" evidence="1">
    <location>
        <begin position="6"/>
        <end position="22"/>
    </location>
</feature>
<evidence type="ECO:0008006" key="4">
    <source>
        <dbReference type="Google" id="ProtNLM"/>
    </source>
</evidence>
<protein>
    <recommendedName>
        <fullName evidence="4">DUF2484 family protein</fullName>
    </recommendedName>
</protein>
<name>A0A238Y421_9RHOB</name>
<evidence type="ECO:0000313" key="3">
    <source>
        <dbReference type="Proteomes" id="UP000198409"/>
    </source>
</evidence>
<keyword evidence="1" id="KW-0472">Membrane</keyword>
<dbReference type="Proteomes" id="UP000198409">
    <property type="component" value="Unassembled WGS sequence"/>
</dbReference>
<dbReference type="AlphaFoldDB" id="A0A238Y421"/>
<gene>
    <name evidence="2" type="ORF">SAMN06265378_11433</name>
</gene>
<feature type="transmembrane region" description="Helical" evidence="1">
    <location>
        <begin position="34"/>
        <end position="50"/>
    </location>
</feature>
<keyword evidence="1" id="KW-1133">Transmembrane helix</keyword>
<organism evidence="2 3">
    <name type="scientific">Paracoccus sediminis</name>
    <dbReference type="NCBI Taxonomy" id="1214787"/>
    <lineage>
        <taxon>Bacteria</taxon>
        <taxon>Pseudomonadati</taxon>
        <taxon>Pseudomonadota</taxon>
        <taxon>Alphaproteobacteria</taxon>
        <taxon>Rhodobacterales</taxon>
        <taxon>Paracoccaceae</taxon>
        <taxon>Paracoccus</taxon>
    </lineage>
</organism>